<evidence type="ECO:0000256" key="2">
    <source>
        <dbReference type="ARBA" id="ARBA00022679"/>
    </source>
</evidence>
<keyword evidence="6" id="KW-1185">Reference proteome</keyword>
<evidence type="ECO:0000313" key="6">
    <source>
        <dbReference type="Proteomes" id="UP000631114"/>
    </source>
</evidence>
<organism evidence="5 6">
    <name type="scientific">Coptis chinensis</name>
    <dbReference type="NCBI Taxonomy" id="261450"/>
    <lineage>
        <taxon>Eukaryota</taxon>
        <taxon>Viridiplantae</taxon>
        <taxon>Streptophyta</taxon>
        <taxon>Embryophyta</taxon>
        <taxon>Tracheophyta</taxon>
        <taxon>Spermatophyta</taxon>
        <taxon>Magnoliopsida</taxon>
        <taxon>Ranunculales</taxon>
        <taxon>Ranunculaceae</taxon>
        <taxon>Coptidoideae</taxon>
        <taxon>Coptis</taxon>
    </lineage>
</organism>
<comment type="caution">
    <text evidence="5">The sequence shown here is derived from an EMBL/GenBank/DDBJ whole genome shotgun (WGS) entry which is preliminary data.</text>
</comment>
<dbReference type="Pfam" id="PF02458">
    <property type="entry name" value="Transferase"/>
    <property type="match status" value="1"/>
</dbReference>
<feature type="coiled-coil region" evidence="4">
    <location>
        <begin position="458"/>
        <end position="485"/>
    </location>
</feature>
<dbReference type="EMBL" id="JADFTS010000007">
    <property type="protein sequence ID" value="KAF9596512.1"/>
    <property type="molecule type" value="Genomic_DNA"/>
</dbReference>
<keyword evidence="3" id="KW-0012">Acyltransferase</keyword>
<dbReference type="PANTHER" id="PTHR31147:SF1">
    <property type="entry name" value="ACYL TRANSFERASE 4"/>
    <property type="match status" value="1"/>
</dbReference>
<gene>
    <name evidence="5" type="ORF">IFM89_012243</name>
</gene>
<keyword evidence="2" id="KW-0808">Transferase</keyword>
<name>A0A835LL45_9MAGN</name>
<comment type="similarity">
    <text evidence="1">Belongs to the plant acyltransferase family.</text>
</comment>
<accession>A0A835LL45</accession>
<dbReference type="OrthoDB" id="1862401at2759"/>
<dbReference type="Proteomes" id="UP000631114">
    <property type="component" value="Unassembled WGS sequence"/>
</dbReference>
<evidence type="ECO:0000256" key="3">
    <source>
        <dbReference type="ARBA" id="ARBA00023315"/>
    </source>
</evidence>
<dbReference type="InterPro" id="IPR023213">
    <property type="entry name" value="CAT-like_dom_sf"/>
</dbReference>
<dbReference type="PANTHER" id="PTHR31147">
    <property type="entry name" value="ACYL TRANSFERASE 4"/>
    <property type="match status" value="1"/>
</dbReference>
<reference evidence="5 6" key="1">
    <citation type="submission" date="2020-10" db="EMBL/GenBank/DDBJ databases">
        <title>The Coptis chinensis genome and diversification of protoberbering-type alkaloids.</title>
        <authorList>
            <person name="Wang B."/>
            <person name="Shu S."/>
            <person name="Song C."/>
            <person name="Liu Y."/>
        </authorList>
    </citation>
    <scope>NUCLEOTIDE SEQUENCE [LARGE SCALE GENOMIC DNA]</scope>
    <source>
        <strain evidence="5">HL-2020</strain>
        <tissue evidence="5">Leaf</tissue>
    </source>
</reference>
<dbReference type="InterPro" id="IPR050898">
    <property type="entry name" value="Plant_acyltransferase"/>
</dbReference>
<keyword evidence="4" id="KW-0175">Coiled coil</keyword>
<proteinExistence type="inferred from homology"/>
<evidence type="ECO:0000256" key="1">
    <source>
        <dbReference type="ARBA" id="ARBA00009861"/>
    </source>
</evidence>
<evidence type="ECO:0000256" key="4">
    <source>
        <dbReference type="SAM" id="Coils"/>
    </source>
</evidence>
<dbReference type="Gene3D" id="3.30.559.10">
    <property type="entry name" value="Chloramphenicol acetyltransferase-like domain"/>
    <property type="match status" value="2"/>
</dbReference>
<sequence>MASHVDVKEIVLVSPSEPTPSHILPLSTLDSQPFLRFTIEYLLVYRSRLVLNRNATAARIKEALSRTLVPYYPLAGRVRARPDGKNLEVVCKAQGALFIEGASENISISEFERAPRCSIQWRNLLTVHVDDVLCGIPPLVVQLTWLANGEAAAIGVGFSHCMADGIGSAEFLNSFADLASGRLRLADFKPKPIWDRHLLNESSQMDPHCISHPEFNRVQDLSGFISRFNQETLSPTSVIFDRKSLIELKKLAHSTSLPSGILFTSFEVLSAHVWRSWARSLNLPSGQILRMLFSINVRNRVKPDIPYGFYGNGFVLGCALTTVKELSDKGLGYAAGLVKKAKERVGDEYVKSVIDLVSESRARPDSVGVLIVSQWSRLGLEKVDFGMGKPVHVGPVCCDRYCLFLPVFEQRDSVQSVSDILTYPYAFHVVMQLTRELLPASPGDLEKTAAVNESVELKNEAKEAYDDIRSEVEELEKKYKELQEEHECGALGGRRDDTLEDASNALDVLRSSTAGVSAKLPQMELWVD</sequence>
<protein>
    <submittedName>
        <fullName evidence="5">Uncharacterized protein</fullName>
    </submittedName>
</protein>
<dbReference type="GO" id="GO:0016746">
    <property type="term" value="F:acyltransferase activity"/>
    <property type="evidence" value="ECO:0007669"/>
    <property type="project" value="UniProtKB-KW"/>
</dbReference>
<evidence type="ECO:0000313" key="5">
    <source>
        <dbReference type="EMBL" id="KAF9596512.1"/>
    </source>
</evidence>
<dbReference type="AlphaFoldDB" id="A0A835LL45"/>